<gene>
    <name evidence="1" type="ORF">J6I90_11495</name>
    <name evidence="2" type="ORF">J6I92_10310</name>
</gene>
<dbReference type="EMBL" id="JAGGJC010000004">
    <property type="protein sequence ID" value="MDN7130267.1"/>
    <property type="molecule type" value="Genomic_DNA"/>
</dbReference>
<evidence type="ECO:0000313" key="3">
    <source>
        <dbReference type="Proteomes" id="UP001169491"/>
    </source>
</evidence>
<dbReference type="EMBL" id="JAGGJB010000006">
    <property type="protein sequence ID" value="MDN7125509.1"/>
    <property type="molecule type" value="Genomic_DNA"/>
</dbReference>
<protein>
    <submittedName>
        <fullName evidence="1">Uncharacterized protein</fullName>
    </submittedName>
</protein>
<name>A0AAW7R4Q2_9GAMM</name>
<keyword evidence="3" id="KW-1185">Reference proteome</keyword>
<reference evidence="3 4" key="1">
    <citation type="submission" date="2021-03" db="EMBL/GenBank/DDBJ databases">
        <title>Pseudidiomarina terrestris, a new bacterium isolated from saline soil.</title>
        <authorList>
            <person name="Galisteo C."/>
            <person name="De La Haba R."/>
            <person name="Sanchez-Porro C."/>
            <person name="Ventosa A."/>
        </authorList>
    </citation>
    <scope>NUCLEOTIDE SEQUENCE [LARGE SCALE GENOMIC DNA]</scope>
    <source>
        <strain evidence="1 4">1APP75-32.1</strain>
        <strain evidence="3">1APR75-15</strain>
        <strain evidence="2">1ASR75-15</strain>
    </source>
</reference>
<sequence>MDRQHPRDLFDTKLLLEKIGFTDEIKRGFIFALISSNRPTNEMLGPNLLDQRATYENQFEGMSNRAFSYADFEATRDRLIDAIHRDFNEADKQFLLDFNRLEPDWSVYDYHQFPSVKWKLMNLVKFKTENLEGYQLQMDKLAVLLEC</sequence>
<evidence type="ECO:0000313" key="2">
    <source>
        <dbReference type="EMBL" id="MDN7130267.1"/>
    </source>
</evidence>
<dbReference type="AlphaFoldDB" id="A0AAW7R4Q2"/>
<comment type="caution">
    <text evidence="1">The sequence shown here is derived from an EMBL/GenBank/DDBJ whole genome shotgun (WGS) entry which is preliminary data.</text>
</comment>
<organism evidence="1 4">
    <name type="scientific">Pseudidiomarina terrestris</name>
    <dbReference type="NCBI Taxonomy" id="2820060"/>
    <lineage>
        <taxon>Bacteria</taxon>
        <taxon>Pseudomonadati</taxon>
        <taxon>Pseudomonadota</taxon>
        <taxon>Gammaproteobacteria</taxon>
        <taxon>Alteromonadales</taxon>
        <taxon>Idiomarinaceae</taxon>
        <taxon>Pseudidiomarina</taxon>
    </lineage>
</organism>
<dbReference type="Pfam" id="PF08843">
    <property type="entry name" value="AbiEii"/>
    <property type="match status" value="1"/>
</dbReference>
<dbReference type="InterPro" id="IPR014942">
    <property type="entry name" value="AbiEii"/>
</dbReference>
<proteinExistence type="predicted"/>
<evidence type="ECO:0000313" key="1">
    <source>
        <dbReference type="EMBL" id="MDN7125509.1"/>
    </source>
</evidence>
<dbReference type="Proteomes" id="UP001169492">
    <property type="component" value="Unassembled WGS sequence"/>
</dbReference>
<dbReference type="Proteomes" id="UP001169491">
    <property type="component" value="Unassembled WGS sequence"/>
</dbReference>
<evidence type="ECO:0000313" key="4">
    <source>
        <dbReference type="Proteomes" id="UP001169492"/>
    </source>
</evidence>
<accession>A0AAW7R4Q2</accession>